<evidence type="ECO:0000313" key="2">
    <source>
        <dbReference type="Proteomes" id="UP000659904"/>
    </source>
</evidence>
<dbReference type="Proteomes" id="UP000659904">
    <property type="component" value="Unassembled WGS sequence"/>
</dbReference>
<comment type="caution">
    <text evidence="1">The sequence shown here is derived from an EMBL/GenBank/DDBJ whole genome shotgun (WGS) entry which is preliminary data.</text>
</comment>
<protein>
    <submittedName>
        <fullName evidence="1">Uncharacterized protein</fullName>
    </submittedName>
</protein>
<accession>A0A8J3KPL2</accession>
<organism evidence="1 2">
    <name type="scientific">Catellatospora citrea</name>
    <dbReference type="NCBI Taxonomy" id="53366"/>
    <lineage>
        <taxon>Bacteria</taxon>
        <taxon>Bacillati</taxon>
        <taxon>Actinomycetota</taxon>
        <taxon>Actinomycetes</taxon>
        <taxon>Micromonosporales</taxon>
        <taxon>Micromonosporaceae</taxon>
        <taxon>Catellatospora</taxon>
    </lineage>
</organism>
<dbReference type="EMBL" id="BONH01000032">
    <property type="protein sequence ID" value="GIG00861.1"/>
    <property type="molecule type" value="Genomic_DNA"/>
</dbReference>
<dbReference type="AlphaFoldDB" id="A0A8J3KPL2"/>
<sequence length="64" mass="6652">MTAEGGMVSVNDYVALDLEPNTLGKIVGAHPTTGMPKVTIVEGAGVGGVVYPYPGQMLRRVHAQ</sequence>
<name>A0A8J3KPL2_9ACTN</name>
<reference evidence="1 2" key="1">
    <citation type="submission" date="2021-01" db="EMBL/GenBank/DDBJ databases">
        <title>Whole genome shotgun sequence of Catellatospora citrea NBRC 14495.</title>
        <authorList>
            <person name="Komaki H."/>
            <person name="Tamura T."/>
        </authorList>
    </citation>
    <scope>NUCLEOTIDE SEQUENCE [LARGE SCALE GENOMIC DNA]</scope>
    <source>
        <strain evidence="1 2">NBRC 14495</strain>
    </source>
</reference>
<gene>
    <name evidence="1" type="ORF">Cci01nite_59540</name>
</gene>
<proteinExistence type="predicted"/>
<evidence type="ECO:0000313" key="1">
    <source>
        <dbReference type="EMBL" id="GIG00861.1"/>
    </source>
</evidence>
<keyword evidence="2" id="KW-1185">Reference proteome</keyword>